<dbReference type="AlphaFoldDB" id="A0A5A7UMK6"/>
<sequence>MINDYETLALMQATGNIFKNGILEKMTDPGSFTVQCSIGIKEVQLAQMVIQFANRSTARPKGKIEDVLVMVDKFMLPTNFIILDDKVGREVHIILRWSFLSTGRAIVDVHQRELTMWLNYYEEEVFVKLFSSEEFFEEEDLEYILEEVNVIFCTRKFEPLDLQPTGGRKNKPSIEEPSELELKPLLNHLKYAYFGENDTLLDIISTHLNSTEEKALLNILKCHKKA</sequence>
<name>A0A5A7UMK6_CUCMM</name>
<accession>A0A5A7UMK6</accession>
<evidence type="ECO:0000313" key="1">
    <source>
        <dbReference type="EMBL" id="KAA0054791.1"/>
    </source>
</evidence>
<organism evidence="1 2">
    <name type="scientific">Cucumis melo var. makuwa</name>
    <name type="common">Oriental melon</name>
    <dbReference type="NCBI Taxonomy" id="1194695"/>
    <lineage>
        <taxon>Eukaryota</taxon>
        <taxon>Viridiplantae</taxon>
        <taxon>Streptophyta</taxon>
        <taxon>Embryophyta</taxon>
        <taxon>Tracheophyta</taxon>
        <taxon>Spermatophyta</taxon>
        <taxon>Magnoliopsida</taxon>
        <taxon>eudicotyledons</taxon>
        <taxon>Gunneridae</taxon>
        <taxon>Pentapetalae</taxon>
        <taxon>rosids</taxon>
        <taxon>fabids</taxon>
        <taxon>Cucurbitales</taxon>
        <taxon>Cucurbitaceae</taxon>
        <taxon>Benincaseae</taxon>
        <taxon>Cucumis</taxon>
    </lineage>
</organism>
<dbReference type="Gene3D" id="2.40.70.10">
    <property type="entry name" value="Acid Proteases"/>
    <property type="match status" value="1"/>
</dbReference>
<reference evidence="1 2" key="1">
    <citation type="submission" date="2019-08" db="EMBL/GenBank/DDBJ databases">
        <title>Draft genome sequences of two oriental melons (Cucumis melo L. var makuwa).</title>
        <authorList>
            <person name="Kwon S.-Y."/>
        </authorList>
    </citation>
    <scope>NUCLEOTIDE SEQUENCE [LARGE SCALE GENOMIC DNA]</scope>
    <source>
        <strain evidence="2">cv. SW 3</strain>
        <tissue evidence="1">Leaf</tissue>
    </source>
</reference>
<protein>
    <recommendedName>
        <fullName evidence="3">Reverse transcriptase domain-containing protein</fullName>
    </recommendedName>
</protein>
<dbReference type="OrthoDB" id="778454at2759"/>
<gene>
    <name evidence="1" type="ORF">E6C27_scaffold437G00760</name>
</gene>
<evidence type="ECO:0000313" key="2">
    <source>
        <dbReference type="Proteomes" id="UP000321393"/>
    </source>
</evidence>
<proteinExistence type="predicted"/>
<dbReference type="PANTHER" id="PTHR33067:SF39">
    <property type="entry name" value="TRANSCRIPTION FACTOR INTERACTOR AND REGULATOR CCHC(ZN) FAMILY"/>
    <property type="match status" value="1"/>
</dbReference>
<dbReference type="EMBL" id="SSTE01008669">
    <property type="protein sequence ID" value="KAA0054791.1"/>
    <property type="molecule type" value="Genomic_DNA"/>
</dbReference>
<evidence type="ECO:0008006" key="3">
    <source>
        <dbReference type="Google" id="ProtNLM"/>
    </source>
</evidence>
<comment type="caution">
    <text evidence="1">The sequence shown here is derived from an EMBL/GenBank/DDBJ whole genome shotgun (WGS) entry which is preliminary data.</text>
</comment>
<dbReference type="PANTHER" id="PTHR33067">
    <property type="entry name" value="RNA-DIRECTED DNA POLYMERASE-RELATED"/>
    <property type="match status" value="1"/>
</dbReference>
<dbReference type="InterPro" id="IPR021109">
    <property type="entry name" value="Peptidase_aspartic_dom_sf"/>
</dbReference>
<dbReference type="Proteomes" id="UP000321393">
    <property type="component" value="Unassembled WGS sequence"/>
</dbReference>